<evidence type="ECO:0000256" key="3">
    <source>
        <dbReference type="ARBA" id="ARBA00022912"/>
    </source>
</evidence>
<dbReference type="GO" id="GO:0004725">
    <property type="term" value="F:protein tyrosine phosphatase activity"/>
    <property type="evidence" value="ECO:0007669"/>
    <property type="project" value="InterPro"/>
</dbReference>
<dbReference type="GO" id="GO:0016853">
    <property type="term" value="F:isomerase activity"/>
    <property type="evidence" value="ECO:0007669"/>
    <property type="project" value="UniProtKB-KW"/>
</dbReference>
<proteinExistence type="inferred from homology"/>
<keyword evidence="2" id="KW-0378">Hydrolase</keyword>
<protein>
    <submittedName>
        <fullName evidence="6">Ribose-5-phosphate isomerase</fullName>
    </submittedName>
</protein>
<gene>
    <name evidence="6" type="ORF">CSTERTH_12285</name>
</gene>
<dbReference type="OrthoDB" id="9784339at2"/>
<organism evidence="6 7">
    <name type="scientific">Thermoclostridium stercorarium subsp. thermolacticum DSM 2910</name>
    <dbReference type="NCBI Taxonomy" id="1121336"/>
    <lineage>
        <taxon>Bacteria</taxon>
        <taxon>Bacillati</taxon>
        <taxon>Bacillota</taxon>
        <taxon>Clostridia</taxon>
        <taxon>Eubacteriales</taxon>
        <taxon>Oscillospiraceae</taxon>
        <taxon>Thermoclostridium</taxon>
    </lineage>
</organism>
<dbReference type="Proteomes" id="UP000092971">
    <property type="component" value="Chromosome"/>
</dbReference>
<dbReference type="PANTHER" id="PTHR11717:SF31">
    <property type="entry name" value="LOW MOLECULAR WEIGHT PROTEIN-TYROSINE-PHOSPHATASE ETP-RELATED"/>
    <property type="match status" value="1"/>
</dbReference>
<dbReference type="Gene3D" id="3.40.50.2300">
    <property type="match status" value="1"/>
</dbReference>
<dbReference type="InterPro" id="IPR050438">
    <property type="entry name" value="LMW_PTPase"/>
</dbReference>
<dbReference type="CDD" id="cd16344">
    <property type="entry name" value="LMWPAP"/>
    <property type="match status" value="1"/>
</dbReference>
<evidence type="ECO:0000313" key="7">
    <source>
        <dbReference type="Proteomes" id="UP000092971"/>
    </source>
</evidence>
<keyword evidence="6" id="KW-0413">Isomerase</keyword>
<reference evidence="6 7" key="1">
    <citation type="submission" date="2016-02" db="EMBL/GenBank/DDBJ databases">
        <title>Comparison of Clostridium stercorarium subspecies using comparative genomics and transcriptomics.</title>
        <authorList>
            <person name="Schellenberg J."/>
            <person name="Thallinger G."/>
            <person name="Levin D.B."/>
            <person name="Zhang X."/>
            <person name="Alvare G."/>
            <person name="Fristensky B."/>
            <person name="Sparling R."/>
        </authorList>
    </citation>
    <scope>NUCLEOTIDE SEQUENCE [LARGE SCALE GENOMIC DNA]</scope>
    <source>
        <strain evidence="6 7">DSM 2910</strain>
    </source>
</reference>
<evidence type="ECO:0000256" key="2">
    <source>
        <dbReference type="ARBA" id="ARBA00022801"/>
    </source>
</evidence>
<dbReference type="Pfam" id="PF01451">
    <property type="entry name" value="LMWPc"/>
    <property type="match status" value="1"/>
</dbReference>
<name>A0A1B1YG53_THEST</name>
<comment type="similarity">
    <text evidence="1">Belongs to the low molecular weight phosphotyrosine protein phosphatase family.</text>
</comment>
<evidence type="ECO:0000313" key="6">
    <source>
        <dbReference type="EMBL" id="ANW99752.1"/>
    </source>
</evidence>
<evidence type="ECO:0000256" key="1">
    <source>
        <dbReference type="ARBA" id="ARBA00011063"/>
    </source>
</evidence>
<dbReference type="SUPFAM" id="SSF52788">
    <property type="entry name" value="Phosphotyrosine protein phosphatases I"/>
    <property type="match status" value="1"/>
</dbReference>
<evidence type="ECO:0000256" key="4">
    <source>
        <dbReference type="PIRSR" id="PIRSR617867-1"/>
    </source>
</evidence>
<feature type="active site" description="Nucleophile" evidence="4">
    <location>
        <position position="21"/>
    </location>
</feature>
<keyword evidence="3" id="KW-0904">Protein phosphatase</keyword>
<dbReference type="InterPro" id="IPR023485">
    <property type="entry name" value="Ptyr_pPase"/>
</dbReference>
<dbReference type="SMART" id="SM00226">
    <property type="entry name" value="LMWPc"/>
    <property type="match status" value="1"/>
</dbReference>
<dbReference type="InterPro" id="IPR036196">
    <property type="entry name" value="Ptyr_pPase_sf"/>
</dbReference>
<dbReference type="AlphaFoldDB" id="A0A1B1YG53"/>
<feature type="active site" evidence="4">
    <location>
        <position position="27"/>
    </location>
</feature>
<dbReference type="EMBL" id="CP014672">
    <property type="protein sequence ID" value="ANW99752.1"/>
    <property type="molecule type" value="Genomic_DNA"/>
</dbReference>
<accession>A0A1B1YG53</accession>
<feature type="domain" description="Phosphotyrosine protein phosphatase I" evidence="5">
    <location>
        <begin position="15"/>
        <end position="163"/>
    </location>
</feature>
<sequence>MNESIKMNGVVSDMKNVLFVCTGNTCRSPMAEALFKSIVEAKGLDNKYTCSSAGVYAFEGDGASFEAIEAMRKYGLDISGHYARVLDIDMIRDAYVVLTMTRDHKRMILDVYPEAADKVFTLKEYAGYSKNDWDISDPFGYGVEVYEDCAEEIETALLRILDKL</sequence>
<evidence type="ECO:0000259" key="5">
    <source>
        <dbReference type="SMART" id="SM00226"/>
    </source>
</evidence>
<dbReference type="PANTHER" id="PTHR11717">
    <property type="entry name" value="LOW MOLECULAR WEIGHT PROTEIN TYROSINE PHOSPHATASE"/>
    <property type="match status" value="1"/>
</dbReference>
<dbReference type="InterPro" id="IPR017867">
    <property type="entry name" value="Tyr_phospatase_low_mol_wt"/>
</dbReference>
<feature type="active site" description="Proton donor" evidence="4">
    <location>
        <position position="137"/>
    </location>
</feature>
<dbReference type="PRINTS" id="PR00719">
    <property type="entry name" value="LMWPTPASE"/>
</dbReference>